<gene>
    <name evidence="1" type="ORF">LCGC14_2990280</name>
</gene>
<sequence length="57" mass="6655">MSETDGSQPLRHTQETYDAQTRYREARVAIERFQDQLLTPITNKALDLINKHAKAQR</sequence>
<evidence type="ECO:0000313" key="1">
    <source>
        <dbReference type="EMBL" id="KKK63836.1"/>
    </source>
</evidence>
<protein>
    <submittedName>
        <fullName evidence="1">Uncharacterized protein</fullName>
    </submittedName>
</protein>
<dbReference type="EMBL" id="LAZR01061310">
    <property type="protein sequence ID" value="KKK63836.1"/>
    <property type="molecule type" value="Genomic_DNA"/>
</dbReference>
<organism evidence="1">
    <name type="scientific">marine sediment metagenome</name>
    <dbReference type="NCBI Taxonomy" id="412755"/>
    <lineage>
        <taxon>unclassified sequences</taxon>
        <taxon>metagenomes</taxon>
        <taxon>ecological metagenomes</taxon>
    </lineage>
</organism>
<dbReference type="AlphaFoldDB" id="A0A0F8ZV80"/>
<proteinExistence type="predicted"/>
<reference evidence="1" key="1">
    <citation type="journal article" date="2015" name="Nature">
        <title>Complex archaea that bridge the gap between prokaryotes and eukaryotes.</title>
        <authorList>
            <person name="Spang A."/>
            <person name="Saw J.H."/>
            <person name="Jorgensen S.L."/>
            <person name="Zaremba-Niedzwiedzka K."/>
            <person name="Martijn J."/>
            <person name="Lind A.E."/>
            <person name="van Eijk R."/>
            <person name="Schleper C."/>
            <person name="Guy L."/>
            <person name="Ettema T.J."/>
        </authorList>
    </citation>
    <scope>NUCLEOTIDE SEQUENCE</scope>
</reference>
<name>A0A0F8ZV80_9ZZZZ</name>
<accession>A0A0F8ZV80</accession>
<comment type="caution">
    <text evidence="1">The sequence shown here is derived from an EMBL/GenBank/DDBJ whole genome shotgun (WGS) entry which is preliminary data.</text>
</comment>